<keyword evidence="3" id="KW-1185">Reference proteome</keyword>
<comment type="caution">
    <text evidence="2">The sequence shown here is derived from an EMBL/GenBank/DDBJ whole genome shotgun (WGS) entry which is preliminary data.</text>
</comment>
<dbReference type="Proteomes" id="UP000076400">
    <property type="component" value="Unassembled WGS sequence"/>
</dbReference>
<dbReference type="RefSeq" id="WP_067556489.1">
    <property type="nucleotide sequence ID" value="NZ_LPXN01000111.1"/>
</dbReference>
<name>A0A154W2K7_9PROT</name>
<sequence length="256" mass="27944">MPELAALQRDFAAALRAKQALPAGLVAPDQAGRFAIYLNNVHYGLAQSLAEAYPVVRRLVGDEFFFAVAALHVQQALPRAHSLTLYGADFPRFLHRFPPARGVLYLADIARLERAALEALHAADTPIASQRDLFALGPALSEAPLALAASVRLIRSPHPIVAIHAANRTDHRAEAEGPRQIEARAQAALIYRQDDRVHIAALMPADAIFLRRLKAGWSIDRIAAHCPAAHRADGIVSRFQRLSLLPIFARPAPEET</sequence>
<gene>
    <name evidence="2" type="ORF">AUP43_09580</name>
</gene>
<dbReference type="AlphaFoldDB" id="A0A154W2K7"/>
<reference evidence="2 3" key="1">
    <citation type="submission" date="2015-12" db="EMBL/GenBank/DDBJ databases">
        <title>Genome sequence of Oceanibaculum pacificum MCCC 1A02656.</title>
        <authorList>
            <person name="Lu L."/>
            <person name="Lai Q."/>
            <person name="Shao Z."/>
            <person name="Qian P."/>
        </authorList>
    </citation>
    <scope>NUCLEOTIDE SEQUENCE [LARGE SCALE GENOMIC DNA]</scope>
    <source>
        <strain evidence="2 3">MCCC 1A02656</strain>
    </source>
</reference>
<dbReference type="InterPro" id="IPR018640">
    <property type="entry name" value="DUF2063"/>
</dbReference>
<dbReference type="EMBL" id="LPXN01000111">
    <property type="protein sequence ID" value="KZD07862.1"/>
    <property type="molecule type" value="Genomic_DNA"/>
</dbReference>
<dbReference type="STRING" id="580166.AUP43_09580"/>
<evidence type="ECO:0000313" key="3">
    <source>
        <dbReference type="Proteomes" id="UP000076400"/>
    </source>
</evidence>
<organism evidence="2 3">
    <name type="scientific">Oceanibaculum pacificum</name>
    <dbReference type="NCBI Taxonomy" id="580166"/>
    <lineage>
        <taxon>Bacteria</taxon>
        <taxon>Pseudomonadati</taxon>
        <taxon>Pseudomonadota</taxon>
        <taxon>Alphaproteobacteria</taxon>
        <taxon>Rhodospirillales</taxon>
        <taxon>Oceanibaculaceae</taxon>
        <taxon>Oceanibaculum</taxon>
    </lineage>
</organism>
<evidence type="ECO:0000313" key="2">
    <source>
        <dbReference type="EMBL" id="KZD07862.1"/>
    </source>
</evidence>
<feature type="domain" description="Putative DNA-binding" evidence="1">
    <location>
        <begin position="7"/>
        <end position="94"/>
    </location>
</feature>
<accession>A0A154W2K7</accession>
<dbReference type="Pfam" id="PF09836">
    <property type="entry name" value="DUF2063"/>
    <property type="match status" value="1"/>
</dbReference>
<evidence type="ECO:0000259" key="1">
    <source>
        <dbReference type="Pfam" id="PF09836"/>
    </source>
</evidence>
<proteinExistence type="predicted"/>
<protein>
    <recommendedName>
        <fullName evidence="1">Putative DNA-binding domain-containing protein</fullName>
    </recommendedName>
</protein>